<feature type="domain" description="M23ase beta-sheet core" evidence="4">
    <location>
        <begin position="340"/>
        <end position="435"/>
    </location>
</feature>
<dbReference type="RefSeq" id="WP_335418306.1">
    <property type="nucleotide sequence ID" value="NZ_JBALHR010000001.1"/>
</dbReference>
<comment type="caution">
    <text evidence="6">The sequence shown here is derived from an EMBL/GenBank/DDBJ whole genome shotgun (WGS) entry which is preliminary data.</text>
</comment>
<evidence type="ECO:0000256" key="2">
    <source>
        <dbReference type="SAM" id="Coils"/>
    </source>
</evidence>
<evidence type="ECO:0000313" key="7">
    <source>
        <dbReference type="Proteomes" id="UP001431963"/>
    </source>
</evidence>
<keyword evidence="3" id="KW-0812">Transmembrane</keyword>
<evidence type="ECO:0000259" key="4">
    <source>
        <dbReference type="Pfam" id="PF01551"/>
    </source>
</evidence>
<feature type="coiled-coil region" evidence="2">
    <location>
        <begin position="135"/>
        <end position="162"/>
    </location>
</feature>
<dbReference type="EMBL" id="JBALHR010000001">
    <property type="protein sequence ID" value="MEH7826751.1"/>
    <property type="molecule type" value="Genomic_DNA"/>
</dbReference>
<dbReference type="InterPro" id="IPR011055">
    <property type="entry name" value="Dup_hybrid_motif"/>
</dbReference>
<gene>
    <name evidence="6" type="ORF">V6590_01175</name>
</gene>
<organism evidence="6 7">
    <name type="scientific">Gemmobacter denitrificans</name>
    <dbReference type="NCBI Taxonomy" id="3123040"/>
    <lineage>
        <taxon>Bacteria</taxon>
        <taxon>Pseudomonadati</taxon>
        <taxon>Pseudomonadota</taxon>
        <taxon>Alphaproteobacteria</taxon>
        <taxon>Rhodobacterales</taxon>
        <taxon>Paracoccaceae</taxon>
        <taxon>Gemmobacter</taxon>
    </lineage>
</organism>
<keyword evidence="7" id="KW-1185">Reference proteome</keyword>
<keyword evidence="1" id="KW-0732">Signal</keyword>
<dbReference type="PANTHER" id="PTHR21666">
    <property type="entry name" value="PEPTIDASE-RELATED"/>
    <property type="match status" value="1"/>
</dbReference>
<proteinExistence type="predicted"/>
<dbReference type="Pfam" id="PF01551">
    <property type="entry name" value="Peptidase_M23"/>
    <property type="match status" value="1"/>
</dbReference>
<keyword evidence="3" id="KW-0472">Membrane</keyword>
<dbReference type="InterPro" id="IPR045974">
    <property type="entry name" value="DUF5930"/>
</dbReference>
<dbReference type="Gene3D" id="2.70.70.10">
    <property type="entry name" value="Glucose Permease (Domain IIA)"/>
    <property type="match status" value="1"/>
</dbReference>
<accession>A0ABU8BPW9</accession>
<evidence type="ECO:0000313" key="6">
    <source>
        <dbReference type="EMBL" id="MEH7826751.1"/>
    </source>
</evidence>
<sequence length="446" mass="49122">MLTRLTYRINAALERHLPEQRLFLKSDTATRFIRLRPMTQALVLGGVSLVLAWSFVATSVLLMDSISAGSDRDQSARQQALFEERLTALSTDRDLRAEEAARAQQRFNLALAEVSAMQARLLASEDRRRELETGIDVIQNTLRRTIKERDEARAELGRATAALSSQEGSKGTELGRARDALATLEIMSGALGTTARERDEMVQMANRAREDAADIQRQKEDLQLRNDAIFARLEEAVTVSMEPLDKMFRAAGLSPDDLLDQVRRGYGGQGGPMSPIVSTKGGALSPDEARANVILQGLDRMNLYRLAAVRTPFFNPIPSGRYRFTSGFGYRRDPKGAGTRMHSGLDFAGSYGTPIVSTGDGVVVEAGWGNGYGRMVKIRHDFGIETLYAHLSQIHVNEGQRVSRGDRIGDMGNSGRSTGTHLHYEVHIGGRPVNPMTFIKAANDVF</sequence>
<keyword evidence="3" id="KW-1133">Transmembrane helix</keyword>
<feature type="coiled-coil region" evidence="2">
    <location>
        <begin position="198"/>
        <end position="225"/>
    </location>
</feature>
<keyword evidence="2" id="KW-0175">Coiled coil</keyword>
<feature type="transmembrane region" description="Helical" evidence="3">
    <location>
        <begin position="41"/>
        <end position="63"/>
    </location>
</feature>
<name>A0ABU8BPW9_9RHOB</name>
<evidence type="ECO:0000259" key="5">
    <source>
        <dbReference type="Pfam" id="PF19353"/>
    </source>
</evidence>
<dbReference type="Proteomes" id="UP001431963">
    <property type="component" value="Unassembled WGS sequence"/>
</dbReference>
<protein>
    <submittedName>
        <fullName evidence="6">DUF5930 domain-containing protein</fullName>
    </submittedName>
</protein>
<dbReference type="SUPFAM" id="SSF51261">
    <property type="entry name" value="Duplicated hybrid motif"/>
    <property type="match status" value="1"/>
</dbReference>
<dbReference type="PANTHER" id="PTHR21666:SF289">
    <property type="entry name" value="L-ALA--D-GLU ENDOPEPTIDASE"/>
    <property type="match status" value="1"/>
</dbReference>
<dbReference type="CDD" id="cd12797">
    <property type="entry name" value="M23_peptidase"/>
    <property type="match status" value="1"/>
</dbReference>
<dbReference type="InterPro" id="IPR016047">
    <property type="entry name" value="M23ase_b-sheet_dom"/>
</dbReference>
<feature type="domain" description="DUF5930" evidence="5">
    <location>
        <begin position="1"/>
        <end position="319"/>
    </location>
</feature>
<evidence type="ECO:0000256" key="1">
    <source>
        <dbReference type="ARBA" id="ARBA00022729"/>
    </source>
</evidence>
<dbReference type="Pfam" id="PF19353">
    <property type="entry name" value="DUF5930"/>
    <property type="match status" value="1"/>
</dbReference>
<dbReference type="InterPro" id="IPR050570">
    <property type="entry name" value="Cell_wall_metabolism_enzyme"/>
</dbReference>
<evidence type="ECO:0000256" key="3">
    <source>
        <dbReference type="SAM" id="Phobius"/>
    </source>
</evidence>
<reference evidence="6" key="1">
    <citation type="submission" date="2024-02" db="EMBL/GenBank/DDBJ databases">
        <title>Genome sequences of strain Gemmobacter sp. JM10B15.</title>
        <authorList>
            <person name="Zhang M."/>
        </authorList>
    </citation>
    <scope>NUCLEOTIDE SEQUENCE</scope>
    <source>
        <strain evidence="6">JM10B15</strain>
    </source>
</reference>